<dbReference type="EMBL" id="KI968724">
    <property type="protein sequence ID" value="EUN28036.1"/>
    <property type="molecule type" value="Genomic_DNA"/>
</dbReference>
<organism evidence="2 3">
    <name type="scientific">Bipolaris victoriae (strain FI3)</name>
    <name type="common">Victoria blight of oats agent</name>
    <name type="synonym">Cochliobolus victoriae</name>
    <dbReference type="NCBI Taxonomy" id="930091"/>
    <lineage>
        <taxon>Eukaryota</taxon>
        <taxon>Fungi</taxon>
        <taxon>Dikarya</taxon>
        <taxon>Ascomycota</taxon>
        <taxon>Pezizomycotina</taxon>
        <taxon>Dothideomycetes</taxon>
        <taxon>Pleosporomycetidae</taxon>
        <taxon>Pleosporales</taxon>
        <taxon>Pleosporineae</taxon>
        <taxon>Pleosporaceae</taxon>
        <taxon>Bipolaris</taxon>
    </lineage>
</organism>
<evidence type="ECO:0000313" key="2">
    <source>
        <dbReference type="EMBL" id="EUN28036.1"/>
    </source>
</evidence>
<sequence>MDRASIAGGPLARYANNTIVKNEKDIFLLEDWCELSRSTAHKCRRCDTYPRNPASNSTARKDKGKNNKPSNTQDSQFRFCLFAYFKRSNSRDRCHGHRVRGPYVSRLRSESQ</sequence>
<proteinExistence type="predicted"/>
<name>W7EIW6_BIPV3</name>
<dbReference type="GeneID" id="26251619"/>
<dbReference type="AlphaFoldDB" id="W7EIW6"/>
<feature type="region of interest" description="Disordered" evidence="1">
    <location>
        <begin position="91"/>
        <end position="112"/>
    </location>
</feature>
<evidence type="ECO:0000256" key="1">
    <source>
        <dbReference type="SAM" id="MobiDB-lite"/>
    </source>
</evidence>
<dbReference type="Proteomes" id="UP000054337">
    <property type="component" value="Unassembled WGS sequence"/>
</dbReference>
<dbReference type="HOGENOM" id="CLU_2145423_0_0_1"/>
<protein>
    <submittedName>
        <fullName evidence="2">Uncharacterized protein</fullName>
    </submittedName>
</protein>
<keyword evidence="3" id="KW-1185">Reference proteome</keyword>
<accession>W7EIW6</accession>
<dbReference type="RefSeq" id="XP_014557573.1">
    <property type="nucleotide sequence ID" value="XM_014702087.1"/>
</dbReference>
<reference evidence="2 3" key="1">
    <citation type="journal article" date="2013" name="PLoS Genet.">
        <title>Comparative genome structure, secondary metabolite, and effector coding capacity across Cochliobolus pathogens.</title>
        <authorList>
            <person name="Condon B.J."/>
            <person name="Leng Y."/>
            <person name="Wu D."/>
            <person name="Bushley K.E."/>
            <person name="Ohm R.A."/>
            <person name="Otillar R."/>
            <person name="Martin J."/>
            <person name="Schackwitz W."/>
            <person name="Grimwood J."/>
            <person name="MohdZainudin N."/>
            <person name="Xue C."/>
            <person name="Wang R."/>
            <person name="Manning V.A."/>
            <person name="Dhillon B."/>
            <person name="Tu Z.J."/>
            <person name="Steffenson B.J."/>
            <person name="Salamov A."/>
            <person name="Sun H."/>
            <person name="Lowry S."/>
            <person name="LaButti K."/>
            <person name="Han J."/>
            <person name="Copeland A."/>
            <person name="Lindquist E."/>
            <person name="Barry K."/>
            <person name="Schmutz J."/>
            <person name="Baker S.E."/>
            <person name="Ciuffetti L.M."/>
            <person name="Grigoriev I.V."/>
            <person name="Zhong S."/>
            <person name="Turgeon B.G."/>
        </authorList>
    </citation>
    <scope>NUCLEOTIDE SEQUENCE [LARGE SCALE GENOMIC DNA]</scope>
    <source>
        <strain evidence="2 3">FI3</strain>
    </source>
</reference>
<feature type="region of interest" description="Disordered" evidence="1">
    <location>
        <begin position="45"/>
        <end position="73"/>
    </location>
</feature>
<gene>
    <name evidence="2" type="ORF">COCVIDRAFT_15147</name>
</gene>
<evidence type="ECO:0000313" key="3">
    <source>
        <dbReference type="Proteomes" id="UP000054337"/>
    </source>
</evidence>